<dbReference type="InterPro" id="IPR020846">
    <property type="entry name" value="MFS_dom"/>
</dbReference>
<dbReference type="InterPro" id="IPR036259">
    <property type="entry name" value="MFS_trans_sf"/>
</dbReference>
<comment type="caution">
    <text evidence="8">The sequence shown here is derived from an EMBL/GenBank/DDBJ whole genome shotgun (WGS) entry which is preliminary data.</text>
</comment>
<evidence type="ECO:0000313" key="9">
    <source>
        <dbReference type="Proteomes" id="UP001487740"/>
    </source>
</evidence>
<dbReference type="Pfam" id="PF00083">
    <property type="entry name" value="Sugar_tr"/>
    <property type="match status" value="1"/>
</dbReference>
<dbReference type="InterPro" id="IPR005828">
    <property type="entry name" value="MFS_sugar_transport-like"/>
</dbReference>
<feature type="transmembrane region" description="Helical" evidence="6">
    <location>
        <begin position="216"/>
        <end position="235"/>
    </location>
</feature>
<dbReference type="EMBL" id="JARAKH010000016">
    <property type="protein sequence ID" value="KAK8395998.1"/>
    <property type="molecule type" value="Genomic_DNA"/>
</dbReference>
<feature type="domain" description="Major facilitator superfamily (MFS) profile" evidence="7">
    <location>
        <begin position="130"/>
        <end position="584"/>
    </location>
</feature>
<feature type="transmembrane region" description="Helical" evidence="6">
    <location>
        <begin position="466"/>
        <end position="488"/>
    </location>
</feature>
<dbReference type="GO" id="GO:0022857">
    <property type="term" value="F:transmembrane transporter activity"/>
    <property type="evidence" value="ECO:0007669"/>
    <property type="project" value="InterPro"/>
</dbReference>
<dbReference type="PANTHER" id="PTHR24064">
    <property type="entry name" value="SOLUTE CARRIER FAMILY 22 MEMBER"/>
    <property type="match status" value="1"/>
</dbReference>
<feature type="transmembrane region" description="Helical" evidence="6">
    <location>
        <begin position="275"/>
        <end position="295"/>
    </location>
</feature>
<dbReference type="Gene3D" id="1.20.1250.20">
    <property type="entry name" value="MFS general substrate transporter like domains"/>
    <property type="match status" value="1"/>
</dbReference>
<protein>
    <recommendedName>
        <fullName evidence="7">Major facilitator superfamily (MFS) profile domain-containing protein</fullName>
    </recommendedName>
</protein>
<comment type="subcellular location">
    <subcellularLocation>
        <location evidence="1">Membrane</location>
        <topology evidence="1">Multi-pass membrane protein</topology>
    </subcellularLocation>
</comment>
<evidence type="ECO:0000256" key="2">
    <source>
        <dbReference type="ARBA" id="ARBA00022692"/>
    </source>
</evidence>
<evidence type="ECO:0000259" key="7">
    <source>
        <dbReference type="PROSITE" id="PS50850"/>
    </source>
</evidence>
<evidence type="ECO:0000313" key="8">
    <source>
        <dbReference type="EMBL" id="KAK8395998.1"/>
    </source>
</evidence>
<reference evidence="8 9" key="1">
    <citation type="submission" date="2023-03" db="EMBL/GenBank/DDBJ databases">
        <title>High-quality genome of Scylla paramamosain provides insights in environmental adaptation.</title>
        <authorList>
            <person name="Zhang L."/>
        </authorList>
    </citation>
    <scope>NUCLEOTIDE SEQUENCE [LARGE SCALE GENOMIC DNA]</scope>
    <source>
        <strain evidence="8">LZ_2023a</strain>
        <tissue evidence="8">Muscle</tissue>
    </source>
</reference>
<dbReference type="AlphaFoldDB" id="A0AAW0U7C8"/>
<evidence type="ECO:0000256" key="3">
    <source>
        <dbReference type="ARBA" id="ARBA00022989"/>
    </source>
</evidence>
<organism evidence="8 9">
    <name type="scientific">Scylla paramamosain</name>
    <name type="common">Mud crab</name>
    <dbReference type="NCBI Taxonomy" id="85552"/>
    <lineage>
        <taxon>Eukaryota</taxon>
        <taxon>Metazoa</taxon>
        <taxon>Ecdysozoa</taxon>
        <taxon>Arthropoda</taxon>
        <taxon>Crustacea</taxon>
        <taxon>Multicrustacea</taxon>
        <taxon>Malacostraca</taxon>
        <taxon>Eumalacostraca</taxon>
        <taxon>Eucarida</taxon>
        <taxon>Decapoda</taxon>
        <taxon>Pleocyemata</taxon>
        <taxon>Brachyura</taxon>
        <taxon>Eubrachyura</taxon>
        <taxon>Portunoidea</taxon>
        <taxon>Portunidae</taxon>
        <taxon>Portuninae</taxon>
        <taxon>Scylla</taxon>
    </lineage>
</organism>
<evidence type="ECO:0000256" key="6">
    <source>
        <dbReference type="SAM" id="Phobius"/>
    </source>
</evidence>
<feature type="region of interest" description="Disordered" evidence="5">
    <location>
        <begin position="1"/>
        <end position="21"/>
    </location>
</feature>
<keyword evidence="3 6" id="KW-1133">Transmembrane helix</keyword>
<evidence type="ECO:0000256" key="4">
    <source>
        <dbReference type="ARBA" id="ARBA00023136"/>
    </source>
</evidence>
<keyword evidence="4 6" id="KW-0472">Membrane</keyword>
<feature type="transmembrane region" description="Helical" evidence="6">
    <location>
        <begin position="301"/>
        <end position="319"/>
    </location>
</feature>
<evidence type="ECO:0000256" key="5">
    <source>
        <dbReference type="SAM" id="MobiDB-lite"/>
    </source>
</evidence>
<keyword evidence="2 6" id="KW-0812">Transmembrane</keyword>
<evidence type="ECO:0000256" key="1">
    <source>
        <dbReference type="ARBA" id="ARBA00004141"/>
    </source>
</evidence>
<dbReference type="SUPFAM" id="SSF103473">
    <property type="entry name" value="MFS general substrate transporter"/>
    <property type="match status" value="1"/>
</dbReference>
<dbReference type="Proteomes" id="UP001487740">
    <property type="component" value="Unassembled WGS sequence"/>
</dbReference>
<dbReference type="GO" id="GO:0016020">
    <property type="term" value="C:membrane"/>
    <property type="evidence" value="ECO:0007669"/>
    <property type="project" value="UniProtKB-SubCell"/>
</dbReference>
<gene>
    <name evidence="8" type="ORF">O3P69_005227</name>
</gene>
<keyword evidence="9" id="KW-1185">Reference proteome</keyword>
<feature type="transmembrane region" description="Helical" evidence="6">
    <location>
        <begin position="241"/>
        <end position="263"/>
    </location>
</feature>
<feature type="transmembrane region" description="Helical" evidence="6">
    <location>
        <begin position="554"/>
        <end position="577"/>
    </location>
</feature>
<sequence>MEGKVSEEVVKNKDRDVQGDSHDALEDRRCLEMDCDARLPRVTSFEELMRWVGTRGRWNIAIITICALGNIASPTSSMTYHFLGATPDHWCSVQPLLDANWTDEQIISLAIPINNASGKIEECVMRDYNYSGAAALGYETALANLSVAATDAQALIACPARTFNQSQHAATTVTEWDLVCDRRYLYSTTQAATFLGSLLGSLASSHLFDVTGRRRGVLLSCVMNIVFSFLAAAAPDVRVFILLRLLIETCQVFLYIGCFVLAMEICDESQRNYIGALYLLPWALGCMLVPGLAYLVRPWRWQQVAYSLLCCVTLLYWLLPESPRWLIFKGRHDEALTLLETAARVNQRKLPSQEVLRAAMRNIMHKEGNKVQEERGPAQPAGLRHHATRAWRHLLLVLTTRGVRQRALLLYYIWAVTTAPYYSLSHFSSIINTNIYMYSFLSGVVEVPAYLGLWPAITYLGRRATLTVLLLFTGLSVSVVTVFIVLQYEAPAELKMFLSLSGKMAITASLHLVWVFTGELFSTKHRARIVGEASMVSRIGTVMVPYVNDLLGRVYPWAPGAMLSVAVTIASGLVWILPETANRKLTQNEYEEVTVPGTPIRRVTQNEQEKDTEESISLAVI</sequence>
<feature type="transmembrane region" description="Helical" evidence="6">
    <location>
        <begin position="435"/>
        <end position="454"/>
    </location>
</feature>
<name>A0AAW0U7C8_SCYPA</name>
<dbReference type="EMBL" id="JARAKH010000016">
    <property type="protein sequence ID" value="KAK8395999.1"/>
    <property type="molecule type" value="Genomic_DNA"/>
</dbReference>
<feature type="transmembrane region" description="Helical" evidence="6">
    <location>
        <begin position="407"/>
        <end position="423"/>
    </location>
</feature>
<proteinExistence type="predicted"/>
<dbReference type="PROSITE" id="PS50850">
    <property type="entry name" value="MFS"/>
    <property type="match status" value="1"/>
</dbReference>
<accession>A0AAW0U7C8</accession>